<organism evidence="1">
    <name type="scientific">uncultured Caudovirales phage</name>
    <dbReference type="NCBI Taxonomy" id="2100421"/>
    <lineage>
        <taxon>Viruses</taxon>
        <taxon>Duplodnaviria</taxon>
        <taxon>Heunggongvirae</taxon>
        <taxon>Uroviricota</taxon>
        <taxon>Caudoviricetes</taxon>
        <taxon>Peduoviridae</taxon>
        <taxon>Maltschvirus</taxon>
        <taxon>Maltschvirus maltsch</taxon>
    </lineage>
</organism>
<dbReference type="EMBL" id="LR796766">
    <property type="protein sequence ID" value="CAB4164303.1"/>
    <property type="molecule type" value="Genomic_DNA"/>
</dbReference>
<sequence length="181" mass="20588">MVDSNIKKITILKKDLPNYIGDNSSLSYQIRYRVVSEDKNRSSHWSPIYKVGETSTYDEVGFDINNIAATNISHNVSIDKPNHMASITWTMPALLILNPTPAQKILQEQQASIKSFDVYVQWKTGSTWGNWTWAGTSQGVQYSTTYIHPGPTHMKFRIQKVTQIKQAFDAATYLISEEQDL</sequence>
<gene>
    <name evidence="1" type="ORF">UFOVP828_16</name>
</gene>
<proteinExistence type="predicted"/>
<evidence type="ECO:0000313" key="1">
    <source>
        <dbReference type="EMBL" id="CAB4164303.1"/>
    </source>
</evidence>
<accession>A0A6J5NYZ9</accession>
<name>A0A6J5NYZ9_9CAUD</name>
<reference evidence="1" key="1">
    <citation type="submission" date="2020-04" db="EMBL/GenBank/DDBJ databases">
        <authorList>
            <person name="Chiriac C."/>
            <person name="Salcher M."/>
            <person name="Ghai R."/>
            <person name="Kavagutti S V."/>
        </authorList>
    </citation>
    <scope>NUCLEOTIDE SEQUENCE</scope>
</reference>
<protein>
    <submittedName>
        <fullName evidence="1">Uncharacterized protein</fullName>
    </submittedName>
</protein>